<dbReference type="InterPro" id="IPR032466">
    <property type="entry name" value="Metal_Hydrolase"/>
</dbReference>
<evidence type="ECO:0000256" key="1">
    <source>
        <dbReference type="SAM" id="SignalP"/>
    </source>
</evidence>
<comment type="caution">
    <text evidence="3">The sequence shown here is derived from an EMBL/GenBank/DDBJ whole genome shotgun (WGS) entry which is preliminary data.</text>
</comment>
<keyword evidence="4" id="KW-1185">Reference proteome</keyword>
<dbReference type="EMBL" id="JAPCWZ010000003">
    <property type="protein sequence ID" value="KAK8874016.1"/>
    <property type="molecule type" value="Genomic_DNA"/>
</dbReference>
<evidence type="ECO:0000313" key="4">
    <source>
        <dbReference type="Proteomes" id="UP001390339"/>
    </source>
</evidence>
<dbReference type="Pfam" id="PF04909">
    <property type="entry name" value="Amidohydro_2"/>
    <property type="match status" value="1"/>
</dbReference>
<dbReference type="InterPro" id="IPR006680">
    <property type="entry name" value="Amidohydro-rel"/>
</dbReference>
<reference evidence="3 4" key="1">
    <citation type="journal article" date="2024" name="IMA Fungus">
        <title>Apiospora arundinis, a panoply of carbohydrate-active enzymes and secondary metabolites.</title>
        <authorList>
            <person name="Sorensen T."/>
            <person name="Petersen C."/>
            <person name="Muurmann A.T."/>
            <person name="Christiansen J.V."/>
            <person name="Brundto M.L."/>
            <person name="Overgaard C.K."/>
            <person name="Boysen A.T."/>
            <person name="Wollenberg R.D."/>
            <person name="Larsen T.O."/>
            <person name="Sorensen J.L."/>
            <person name="Nielsen K.L."/>
            <person name="Sondergaard T.E."/>
        </authorList>
    </citation>
    <scope>NUCLEOTIDE SEQUENCE [LARGE SCALE GENOMIC DNA]</scope>
    <source>
        <strain evidence="3 4">AAU 773</strain>
    </source>
</reference>
<protein>
    <submittedName>
        <fullName evidence="3">Amidohydrolase 2</fullName>
    </submittedName>
</protein>
<dbReference type="SUPFAM" id="SSF51556">
    <property type="entry name" value="Metallo-dependent hydrolases"/>
    <property type="match status" value="1"/>
</dbReference>
<evidence type="ECO:0000313" key="3">
    <source>
        <dbReference type="EMBL" id="KAK8874016.1"/>
    </source>
</evidence>
<name>A0ABR2J8Z8_9PEZI</name>
<dbReference type="PANTHER" id="PTHR35563:SF2">
    <property type="entry name" value="BARREL METAL-DEPENDENT HYDROLASE, PUTATIVE (AFU_ORTHOLOGUE AFUA_1G16240)-RELATED"/>
    <property type="match status" value="1"/>
</dbReference>
<keyword evidence="1" id="KW-0732">Signal</keyword>
<sequence length="337" mass="36712">MYTSSAAFRYAGAAALLVMMHISGAATSVSSHSGEASHFDTRMAEKITPTHAWDSHVHCFNPAKHPFKPSRSYTPEAAPLSALVESSYADRIMMVQASIEDGPENLIDNLNDGRAKYPEKLFRGTIFADPEPERALEKVTPEDFARFHAAGVRSIRIHGSYGGNGGNVTWVQEQFLRAARLEGVAVYGWSLSAQLSLRMWAAVADFLLHDEALAGVRIIADHNGSATPGDVSSPEFEAFLGLLAAGRITVKIGALHRRAPDDIHRMRTVVERLVASSPTGVVWGSDWPHVDSTQAGDTPSPPLTVDTAGELRALKSWLSEEQWNNMLILNPSKLFDL</sequence>
<gene>
    <name evidence="3" type="ORF">PGQ11_004530</name>
</gene>
<feature type="signal peptide" evidence="1">
    <location>
        <begin position="1"/>
        <end position="27"/>
    </location>
</feature>
<proteinExistence type="predicted"/>
<feature type="chain" id="PRO_5045673171" evidence="1">
    <location>
        <begin position="28"/>
        <end position="337"/>
    </location>
</feature>
<accession>A0ABR2J8Z8</accession>
<evidence type="ECO:0000259" key="2">
    <source>
        <dbReference type="Pfam" id="PF04909"/>
    </source>
</evidence>
<dbReference type="Proteomes" id="UP001390339">
    <property type="component" value="Unassembled WGS sequence"/>
</dbReference>
<dbReference type="PANTHER" id="PTHR35563">
    <property type="entry name" value="BARREL METAL-DEPENDENT HYDROLASE, PUTATIVE (AFU_ORTHOLOGUE AFUA_1G16240)-RELATED"/>
    <property type="match status" value="1"/>
</dbReference>
<organism evidence="3 4">
    <name type="scientific">Apiospora arundinis</name>
    <dbReference type="NCBI Taxonomy" id="335852"/>
    <lineage>
        <taxon>Eukaryota</taxon>
        <taxon>Fungi</taxon>
        <taxon>Dikarya</taxon>
        <taxon>Ascomycota</taxon>
        <taxon>Pezizomycotina</taxon>
        <taxon>Sordariomycetes</taxon>
        <taxon>Xylariomycetidae</taxon>
        <taxon>Amphisphaeriales</taxon>
        <taxon>Apiosporaceae</taxon>
        <taxon>Apiospora</taxon>
    </lineage>
</organism>
<dbReference type="InterPro" id="IPR052358">
    <property type="entry name" value="Aro_Compnd_Degr_Hydrolases"/>
</dbReference>
<dbReference type="Gene3D" id="3.20.20.140">
    <property type="entry name" value="Metal-dependent hydrolases"/>
    <property type="match status" value="1"/>
</dbReference>
<feature type="domain" description="Amidohydrolase-related" evidence="2">
    <location>
        <begin position="53"/>
        <end position="337"/>
    </location>
</feature>